<sequence>MDPMVKFFSVTILLILSISSTTTISFCSAFERKSALKGVGKSTRKLLQPVEAHFQFYWHESFSGPDASSIIIAGANSTDSGDKEFGTTYAFDNPLTVDPIPPNSTSDVIGNMQGFYVLTAKEKVALAVTLNLVLKDPVFKDSILSFQGRVDTDSKMREVPIVGGTGVFRGATGYYVSQEVFSFPHSNIILFDIYACIYSHQKLTQFM</sequence>
<dbReference type="InterPro" id="IPR004265">
    <property type="entry name" value="Dirigent"/>
</dbReference>
<evidence type="ECO:0000256" key="3">
    <source>
        <dbReference type="ARBA" id="ARBA00022525"/>
    </source>
</evidence>
<keyword evidence="3 4" id="KW-0964">Secreted</keyword>
<evidence type="ECO:0000256" key="1">
    <source>
        <dbReference type="ARBA" id="ARBA00010746"/>
    </source>
</evidence>
<dbReference type="Pfam" id="PF03018">
    <property type="entry name" value="Dirigent"/>
    <property type="match status" value="1"/>
</dbReference>
<dbReference type="STRING" id="29655.A0A0K9NX64"/>
<proteinExistence type="inferred from homology"/>
<dbReference type="PANTHER" id="PTHR21495">
    <property type="entry name" value="NUCLEOPORIN-RELATED"/>
    <property type="match status" value="1"/>
</dbReference>
<dbReference type="EMBL" id="LFYR01001508">
    <property type="protein sequence ID" value="KMZ61263.1"/>
    <property type="molecule type" value="Genomic_DNA"/>
</dbReference>
<evidence type="ECO:0000256" key="4">
    <source>
        <dbReference type="RuleBase" id="RU363099"/>
    </source>
</evidence>
<keyword evidence="4" id="KW-0052">Apoplast</keyword>
<feature type="signal peptide" evidence="4">
    <location>
        <begin position="1"/>
        <end position="23"/>
    </location>
</feature>
<dbReference type="OMA" id="FCSAFER"/>
<keyword evidence="4" id="KW-0732">Signal</keyword>
<name>A0A0K9NX64_ZOSMR</name>
<dbReference type="AlphaFoldDB" id="A0A0K9NX64"/>
<keyword evidence="6" id="KW-1185">Reference proteome</keyword>
<organism evidence="5 6">
    <name type="scientific">Zostera marina</name>
    <name type="common">Eelgrass</name>
    <dbReference type="NCBI Taxonomy" id="29655"/>
    <lineage>
        <taxon>Eukaryota</taxon>
        <taxon>Viridiplantae</taxon>
        <taxon>Streptophyta</taxon>
        <taxon>Embryophyta</taxon>
        <taxon>Tracheophyta</taxon>
        <taxon>Spermatophyta</taxon>
        <taxon>Magnoliopsida</taxon>
        <taxon>Liliopsida</taxon>
        <taxon>Zosteraceae</taxon>
        <taxon>Zostera</taxon>
    </lineage>
</organism>
<evidence type="ECO:0000256" key="2">
    <source>
        <dbReference type="ARBA" id="ARBA00011738"/>
    </source>
</evidence>
<dbReference type="OrthoDB" id="1864232at2759"/>
<accession>A0A0K9NX64</accession>
<reference evidence="6" key="1">
    <citation type="journal article" date="2016" name="Nature">
        <title>The genome of the seagrass Zostera marina reveals angiosperm adaptation to the sea.</title>
        <authorList>
            <person name="Olsen J.L."/>
            <person name="Rouze P."/>
            <person name="Verhelst B."/>
            <person name="Lin Y.-C."/>
            <person name="Bayer T."/>
            <person name="Collen J."/>
            <person name="Dattolo E."/>
            <person name="De Paoli E."/>
            <person name="Dittami S."/>
            <person name="Maumus F."/>
            <person name="Michel G."/>
            <person name="Kersting A."/>
            <person name="Lauritano C."/>
            <person name="Lohaus R."/>
            <person name="Toepel M."/>
            <person name="Tonon T."/>
            <person name="Vanneste K."/>
            <person name="Amirebrahimi M."/>
            <person name="Brakel J."/>
            <person name="Bostroem C."/>
            <person name="Chovatia M."/>
            <person name="Grimwood J."/>
            <person name="Jenkins J.W."/>
            <person name="Jueterbock A."/>
            <person name="Mraz A."/>
            <person name="Stam W.T."/>
            <person name="Tice H."/>
            <person name="Bornberg-Bauer E."/>
            <person name="Green P.J."/>
            <person name="Pearson G.A."/>
            <person name="Procaccini G."/>
            <person name="Duarte C.M."/>
            <person name="Schmutz J."/>
            <person name="Reusch T.B.H."/>
            <person name="Van de Peer Y."/>
        </authorList>
    </citation>
    <scope>NUCLEOTIDE SEQUENCE [LARGE SCALE GENOMIC DNA]</scope>
    <source>
        <strain evidence="6">cv. Finnish</strain>
    </source>
</reference>
<dbReference type="GO" id="GO:0048046">
    <property type="term" value="C:apoplast"/>
    <property type="evidence" value="ECO:0007669"/>
    <property type="project" value="UniProtKB-SubCell"/>
</dbReference>
<evidence type="ECO:0000313" key="5">
    <source>
        <dbReference type="EMBL" id="KMZ61263.1"/>
    </source>
</evidence>
<comment type="function">
    <text evidence="4">Dirigent proteins impart stereoselectivity on the phenoxy radical-coupling reaction, yielding optically active lignans from two molecules of coniferyl alcohol in the biosynthesis of lignans, flavonolignans, and alkaloids and thus plays a central role in plant secondary metabolism.</text>
</comment>
<dbReference type="Gene3D" id="2.40.480.10">
    <property type="entry name" value="Allene oxide cyclase-like"/>
    <property type="match status" value="1"/>
</dbReference>
<dbReference type="InterPro" id="IPR044859">
    <property type="entry name" value="Allene_oxi_cyc_Dirigent"/>
</dbReference>
<dbReference type="Proteomes" id="UP000036987">
    <property type="component" value="Unassembled WGS sequence"/>
</dbReference>
<comment type="subcellular location">
    <subcellularLocation>
        <location evidence="4">Secreted</location>
        <location evidence="4">Extracellular space</location>
        <location evidence="4">Apoplast</location>
    </subcellularLocation>
</comment>
<dbReference type="GO" id="GO:0009699">
    <property type="term" value="P:phenylpropanoid biosynthetic process"/>
    <property type="evidence" value="ECO:0007669"/>
    <property type="project" value="UniProtKB-ARBA"/>
</dbReference>
<comment type="similarity">
    <text evidence="1 4">Belongs to the plant dirigent protein family.</text>
</comment>
<feature type="chain" id="PRO_5008191203" description="Dirigent protein" evidence="4">
    <location>
        <begin position="24"/>
        <end position="207"/>
    </location>
</feature>
<evidence type="ECO:0000313" key="6">
    <source>
        <dbReference type="Proteomes" id="UP000036987"/>
    </source>
</evidence>
<comment type="caution">
    <text evidence="5">The sequence shown here is derived from an EMBL/GenBank/DDBJ whole genome shotgun (WGS) entry which is preliminary data.</text>
</comment>
<gene>
    <name evidence="5" type="ORF">ZOSMA_53G00480</name>
</gene>
<comment type="subunit">
    <text evidence="2 4">Homodimer.</text>
</comment>
<protein>
    <recommendedName>
        <fullName evidence="4">Dirigent protein</fullName>
    </recommendedName>
</protein>